<dbReference type="OrthoDB" id="3477391at2"/>
<evidence type="ECO:0000313" key="2">
    <source>
        <dbReference type="EMBL" id="RFU39518.1"/>
    </source>
</evidence>
<dbReference type="EMBL" id="QURH01000336">
    <property type="protein sequence ID" value="RFU39518.1"/>
    <property type="molecule type" value="Genomic_DNA"/>
</dbReference>
<feature type="chain" id="PRO_5039258838" evidence="1">
    <location>
        <begin position="23"/>
        <end position="188"/>
    </location>
</feature>
<dbReference type="AlphaFoldDB" id="A0A372JJN8"/>
<protein>
    <submittedName>
        <fullName evidence="2">Uncharacterized protein</fullName>
    </submittedName>
</protein>
<dbReference type="Proteomes" id="UP000261811">
    <property type="component" value="Unassembled WGS sequence"/>
</dbReference>
<evidence type="ECO:0000256" key="1">
    <source>
        <dbReference type="SAM" id="SignalP"/>
    </source>
</evidence>
<organism evidence="2 3">
    <name type="scientific">Actinomadura logoneensis</name>
    <dbReference type="NCBI Taxonomy" id="2293572"/>
    <lineage>
        <taxon>Bacteria</taxon>
        <taxon>Bacillati</taxon>
        <taxon>Actinomycetota</taxon>
        <taxon>Actinomycetes</taxon>
        <taxon>Streptosporangiales</taxon>
        <taxon>Thermomonosporaceae</taxon>
        <taxon>Actinomadura</taxon>
    </lineage>
</organism>
<name>A0A372JJN8_9ACTN</name>
<reference evidence="2 3" key="1">
    <citation type="submission" date="2018-08" db="EMBL/GenBank/DDBJ databases">
        <title>Actinomadura jelena sp. nov., a novel Actinomycete isolated from soil in Chad.</title>
        <authorList>
            <person name="Shi L."/>
        </authorList>
    </citation>
    <scope>NUCLEOTIDE SEQUENCE [LARGE SCALE GENOMIC DNA]</scope>
    <source>
        <strain evidence="2 3">NEAU-G17</strain>
    </source>
</reference>
<proteinExistence type="predicted"/>
<gene>
    <name evidence="2" type="ORF">DZF91_22140</name>
</gene>
<keyword evidence="1" id="KW-0732">Signal</keyword>
<accession>A0A372JJN8</accession>
<dbReference type="RefSeq" id="WP_117359363.1">
    <property type="nucleotide sequence ID" value="NZ_QURH01000336.1"/>
</dbReference>
<sequence>MRSIIVLAAGALLLAGAFAAVAWSPEERHPAAPPPPGVTFSGDDNASLRKRVAAVIVRLRQRDAAGLADFDVDPTTHERSESGVNGAGWLITHFATPLQGPAHVEIREDDNNGINWFACLSYGRDRRKLRLTFVTYGKKGVWPDPSGGDEYAFPVHVYAELAGRPPRTQKAVAGLFCNDGEVLPPARW</sequence>
<keyword evidence="3" id="KW-1185">Reference proteome</keyword>
<comment type="caution">
    <text evidence="2">The sequence shown here is derived from an EMBL/GenBank/DDBJ whole genome shotgun (WGS) entry which is preliminary data.</text>
</comment>
<feature type="signal peptide" evidence="1">
    <location>
        <begin position="1"/>
        <end position="22"/>
    </location>
</feature>
<evidence type="ECO:0000313" key="3">
    <source>
        <dbReference type="Proteomes" id="UP000261811"/>
    </source>
</evidence>